<dbReference type="InterPro" id="IPR051049">
    <property type="entry name" value="Dienelactone_hydrolase-like"/>
</dbReference>
<keyword evidence="4" id="KW-1185">Reference proteome</keyword>
<dbReference type="EMBL" id="GG657757">
    <property type="protein sequence ID" value="EFL29737.1"/>
    <property type="molecule type" value="Genomic_DNA"/>
</dbReference>
<dbReference type="InterPro" id="IPR002925">
    <property type="entry name" value="Dienelactn_hydro"/>
</dbReference>
<dbReference type="AlphaFoldDB" id="D9X4S8"/>
<feature type="domain" description="Dienelactone hydrolase" evidence="2">
    <location>
        <begin position="42"/>
        <end position="273"/>
    </location>
</feature>
<dbReference type="GO" id="GO:0016787">
    <property type="term" value="F:hydrolase activity"/>
    <property type="evidence" value="ECO:0007669"/>
    <property type="project" value="UniProtKB-KW"/>
</dbReference>
<dbReference type="SUPFAM" id="SSF53474">
    <property type="entry name" value="alpha/beta-Hydrolases"/>
    <property type="match status" value="1"/>
</dbReference>
<keyword evidence="3" id="KW-0378">Hydrolase</keyword>
<dbReference type="Gene3D" id="3.40.50.1820">
    <property type="entry name" value="alpha/beta hydrolase"/>
    <property type="match status" value="1"/>
</dbReference>
<evidence type="ECO:0000256" key="1">
    <source>
        <dbReference type="SAM" id="MobiDB-lite"/>
    </source>
</evidence>
<feature type="region of interest" description="Disordered" evidence="1">
    <location>
        <begin position="1"/>
        <end position="26"/>
    </location>
</feature>
<organism evidence="3 4">
    <name type="scientific">Streptomyces viridochromogenes (strain DSM 40736 / JCM 4977 / BCRC 1201 / Tue 494)</name>
    <dbReference type="NCBI Taxonomy" id="591159"/>
    <lineage>
        <taxon>Bacteria</taxon>
        <taxon>Bacillati</taxon>
        <taxon>Actinomycetota</taxon>
        <taxon>Actinomycetes</taxon>
        <taxon>Kitasatosporales</taxon>
        <taxon>Streptomycetaceae</taxon>
        <taxon>Streptomyces</taxon>
    </lineage>
</organism>
<evidence type="ECO:0000313" key="4">
    <source>
        <dbReference type="Proteomes" id="UP000004184"/>
    </source>
</evidence>
<proteinExistence type="predicted"/>
<dbReference type="Pfam" id="PF01738">
    <property type="entry name" value="DLH"/>
    <property type="match status" value="1"/>
</dbReference>
<evidence type="ECO:0000259" key="2">
    <source>
        <dbReference type="Pfam" id="PF01738"/>
    </source>
</evidence>
<reference evidence="4" key="1">
    <citation type="submission" date="2009-02" db="EMBL/GenBank/DDBJ databases">
        <title>Annotation of Streptomyces viridochromogenes strain DSM 40736.</title>
        <authorList>
            <consortium name="The Broad Institute Genome Sequencing Platform"/>
            <consortium name="Broad Institute Microbial Sequencing Center"/>
            <person name="Fischbach M."/>
            <person name="Godfrey P."/>
            <person name="Ward D."/>
            <person name="Young S."/>
            <person name="Zeng Q."/>
            <person name="Koehrsen M."/>
            <person name="Alvarado L."/>
            <person name="Berlin A.M."/>
            <person name="Bochicchio J."/>
            <person name="Borenstein D."/>
            <person name="Chapman S.B."/>
            <person name="Chen Z."/>
            <person name="Engels R."/>
            <person name="Freedman E."/>
            <person name="Gellesch M."/>
            <person name="Goldberg J."/>
            <person name="Griggs A."/>
            <person name="Gujja S."/>
            <person name="Heilman E.R."/>
            <person name="Heiman D.I."/>
            <person name="Hepburn T.A."/>
            <person name="Howarth C."/>
            <person name="Jen D."/>
            <person name="Larson L."/>
            <person name="Lewis B."/>
            <person name="Mehta T."/>
            <person name="Park D."/>
            <person name="Pearson M."/>
            <person name="Richards J."/>
            <person name="Roberts A."/>
            <person name="Saif S."/>
            <person name="Shea T.D."/>
            <person name="Shenoy N."/>
            <person name="Sisk P."/>
            <person name="Stolte C."/>
            <person name="Sykes S.N."/>
            <person name="Thomson T."/>
            <person name="Walk T."/>
            <person name="White J."/>
            <person name="Yandava C."/>
            <person name="Straight P."/>
            <person name="Clardy J."/>
            <person name="Hung D."/>
            <person name="Kolter R."/>
            <person name="Mekalanos J."/>
            <person name="Walker S."/>
            <person name="Walsh C.T."/>
            <person name="Wieland-Brown L.C."/>
            <person name="Haas B."/>
            <person name="Nusbaum C."/>
            <person name="Birren B."/>
        </authorList>
    </citation>
    <scope>NUCLEOTIDE SEQUENCE [LARGE SCALE GENOMIC DNA]</scope>
    <source>
        <strain evidence="4">DSM 40736 / JCM 4977 / BCRC 1201 / Tue 494</strain>
    </source>
</reference>
<sequence>MTVIRPVTRTGSRPTPPQRGSPAMTAVQGTAVDIPTEDGTADAYLVHPADGAAHPAVLLFMDAFGLRPQLRSMADRLAGEGYTVLVPNVFYRHGRAPLFDLPDFIDPGARPEIFERIGPVIQSLTNERAMRDAGAYLGWLARSPAAADGPVALTGYCMGARLVLLTAGTYPERVAAAAGFHGGRLATDTPDSPHLVAGTITAELYFGHADQDHSLPPEQIERLEEALTSAGVRHRCEVYAGAPHGYTQADTAAYHEEGAERHWSALLDLLKRTF</sequence>
<protein>
    <submittedName>
        <fullName evidence="3">Hydrolase</fullName>
    </submittedName>
</protein>
<dbReference type="STRING" id="591159.SSQG_00255"/>
<dbReference type="Proteomes" id="UP000004184">
    <property type="component" value="Unassembled WGS sequence"/>
</dbReference>
<dbReference type="HOGENOM" id="CLU_054590_7_3_11"/>
<gene>
    <name evidence="3" type="ORF">SSQG_00255</name>
</gene>
<dbReference type="PANTHER" id="PTHR46623">
    <property type="entry name" value="CARBOXYMETHYLENEBUTENOLIDASE-RELATED"/>
    <property type="match status" value="1"/>
</dbReference>
<dbReference type="eggNOG" id="COG0412">
    <property type="taxonomic scope" value="Bacteria"/>
</dbReference>
<dbReference type="PANTHER" id="PTHR46623:SF10">
    <property type="entry name" value="CARBOXYMETHYLENEBUTENOLIDASE HOMOLOG"/>
    <property type="match status" value="1"/>
</dbReference>
<evidence type="ECO:0000313" key="3">
    <source>
        <dbReference type="EMBL" id="EFL29737.1"/>
    </source>
</evidence>
<dbReference type="InterPro" id="IPR029058">
    <property type="entry name" value="AB_hydrolase_fold"/>
</dbReference>
<name>D9X4S8_STRVT</name>
<accession>D9X4S8</accession>